<reference evidence="2 3" key="1">
    <citation type="submission" date="2020-07" db="EMBL/GenBank/DDBJ databases">
        <authorList>
            <person name="Li M."/>
        </authorList>
    </citation>
    <scope>NUCLEOTIDE SEQUENCE [LARGE SCALE GENOMIC DNA]</scope>
    <source>
        <strain evidence="2 3">DSM 23284</strain>
    </source>
</reference>
<dbReference type="Proteomes" id="UP000559404">
    <property type="component" value="Unassembled WGS sequence"/>
</dbReference>
<name>A0A838XZP7_9HYPH</name>
<dbReference type="AlphaFoldDB" id="A0A838XZP7"/>
<dbReference type="RefSeq" id="WP_181760685.1">
    <property type="nucleotide sequence ID" value="NZ_BMCR01000010.1"/>
</dbReference>
<reference evidence="2 3" key="2">
    <citation type="submission" date="2020-08" db="EMBL/GenBank/DDBJ databases">
        <title>Stappia taiwanensis sp. nov., isolated from a coastal thermal spring.</title>
        <authorList>
            <person name="Kampfer P."/>
        </authorList>
    </citation>
    <scope>NUCLEOTIDE SEQUENCE [LARGE SCALE GENOMIC DNA]</scope>
    <source>
        <strain evidence="2 3">DSM 23284</strain>
    </source>
</reference>
<organism evidence="2 3">
    <name type="scientific">Stappia taiwanensis</name>
    <dbReference type="NCBI Taxonomy" id="992267"/>
    <lineage>
        <taxon>Bacteria</taxon>
        <taxon>Pseudomonadati</taxon>
        <taxon>Pseudomonadota</taxon>
        <taxon>Alphaproteobacteria</taxon>
        <taxon>Hyphomicrobiales</taxon>
        <taxon>Stappiaceae</taxon>
        <taxon>Stappia</taxon>
    </lineage>
</organism>
<accession>A0A838XZP7</accession>
<sequence>MHRFLRFCLLCLALTPVPAMAAELLVIAVSGPVASLEPGQSVDPAETLTLATGARITLLKQDGTMQTLQGPFSGTPGDSGATTAGTAKSGSFAALKTLLGDSDARSTVLGAARAGAGELPAPPGIWHLSTDSSGPRCTDGTVLVLWRRDPGKALSVSARTQDARVKGLAWPAGEAALKLPDDFAKSEGRLAISLNGTLRDLTLIRRPDALADAAPGALLSWLTDNGCNRQALALIDRVHAGAPLD</sequence>
<keyword evidence="3" id="KW-1185">Reference proteome</keyword>
<protein>
    <recommendedName>
        <fullName evidence="4">Group 4 capsule polysaccharide lipoprotein gfcB, YjbF</fullName>
    </recommendedName>
</protein>
<gene>
    <name evidence="2" type="ORF">H1W37_12525</name>
</gene>
<evidence type="ECO:0000256" key="1">
    <source>
        <dbReference type="SAM" id="SignalP"/>
    </source>
</evidence>
<proteinExistence type="predicted"/>
<evidence type="ECO:0008006" key="4">
    <source>
        <dbReference type="Google" id="ProtNLM"/>
    </source>
</evidence>
<feature type="chain" id="PRO_5032791269" description="Group 4 capsule polysaccharide lipoprotein gfcB, YjbF" evidence="1">
    <location>
        <begin position="22"/>
        <end position="245"/>
    </location>
</feature>
<comment type="caution">
    <text evidence="2">The sequence shown here is derived from an EMBL/GenBank/DDBJ whole genome shotgun (WGS) entry which is preliminary data.</text>
</comment>
<evidence type="ECO:0000313" key="2">
    <source>
        <dbReference type="EMBL" id="MBA4612484.1"/>
    </source>
</evidence>
<keyword evidence="1" id="KW-0732">Signal</keyword>
<feature type="signal peptide" evidence="1">
    <location>
        <begin position="1"/>
        <end position="21"/>
    </location>
</feature>
<evidence type="ECO:0000313" key="3">
    <source>
        <dbReference type="Proteomes" id="UP000559404"/>
    </source>
</evidence>
<dbReference type="EMBL" id="JACEON010000011">
    <property type="protein sequence ID" value="MBA4612484.1"/>
    <property type="molecule type" value="Genomic_DNA"/>
</dbReference>